<reference evidence="3" key="1">
    <citation type="submission" date="2020-06" db="EMBL/GenBank/DDBJ databases">
        <title>Unique genomic features of the anaerobic methanotrophic archaea.</title>
        <authorList>
            <person name="Chadwick G.L."/>
            <person name="Skennerton C.T."/>
            <person name="Laso-Perez R."/>
            <person name="Leu A.O."/>
            <person name="Speth D.R."/>
            <person name="Yu H."/>
            <person name="Morgan-Lang C."/>
            <person name="Hatzenpichler R."/>
            <person name="Goudeau D."/>
            <person name="Malmstrom R."/>
            <person name="Brazelton W.J."/>
            <person name="Woyke T."/>
            <person name="Hallam S.J."/>
            <person name="Tyson G.W."/>
            <person name="Wegener G."/>
            <person name="Boetius A."/>
            <person name="Orphan V."/>
        </authorList>
    </citation>
    <scope>NUCLEOTIDE SEQUENCE</scope>
</reference>
<organism evidence="3">
    <name type="scientific">Candidatus Methanogaster sp. ANME-2c ERB4</name>
    <dbReference type="NCBI Taxonomy" id="2759911"/>
    <lineage>
        <taxon>Archaea</taxon>
        <taxon>Methanobacteriati</taxon>
        <taxon>Methanobacteriota</taxon>
        <taxon>Stenosarchaea group</taxon>
        <taxon>Methanomicrobia</taxon>
        <taxon>Methanosarcinales</taxon>
        <taxon>ANME-2 cluster</taxon>
        <taxon>Candidatus Methanogasteraceae</taxon>
        <taxon>Candidatus Methanogaster</taxon>
    </lineage>
</organism>
<evidence type="ECO:0000259" key="2">
    <source>
        <dbReference type="PROSITE" id="PS50837"/>
    </source>
</evidence>
<keyword evidence="1" id="KW-0472">Membrane</keyword>
<dbReference type="SUPFAM" id="SSF52540">
    <property type="entry name" value="P-loop containing nucleoside triphosphate hydrolases"/>
    <property type="match status" value="1"/>
</dbReference>
<dbReference type="PANTHER" id="PTHR46844">
    <property type="entry name" value="SLR5058 PROTEIN"/>
    <property type="match status" value="1"/>
</dbReference>
<dbReference type="EMBL" id="MT631168">
    <property type="protein sequence ID" value="QNO46099.1"/>
    <property type="molecule type" value="Genomic_DNA"/>
</dbReference>
<dbReference type="PROSITE" id="PS50837">
    <property type="entry name" value="NACHT"/>
    <property type="match status" value="1"/>
</dbReference>
<name>A0A7G9YDL5_9EURY</name>
<evidence type="ECO:0000313" key="4">
    <source>
        <dbReference type="EMBL" id="QNO48868.1"/>
    </source>
</evidence>
<dbReference type="Gene3D" id="3.40.50.300">
    <property type="entry name" value="P-loop containing nucleotide triphosphate hydrolases"/>
    <property type="match status" value="1"/>
</dbReference>
<protein>
    <recommendedName>
        <fullName evidence="2">NACHT domain-containing protein</fullName>
    </recommendedName>
</protein>
<dbReference type="Pfam" id="PF05729">
    <property type="entry name" value="NACHT"/>
    <property type="match status" value="1"/>
</dbReference>
<evidence type="ECO:0000256" key="1">
    <source>
        <dbReference type="SAM" id="Phobius"/>
    </source>
</evidence>
<keyword evidence="1" id="KW-0812">Transmembrane</keyword>
<accession>A0A7G9YDL5</accession>
<feature type="transmembrane region" description="Helical" evidence="1">
    <location>
        <begin position="7"/>
        <end position="25"/>
    </location>
</feature>
<keyword evidence="1" id="KW-1133">Transmembrane helix</keyword>
<dbReference type="AlphaFoldDB" id="A0A7G9YDL5"/>
<dbReference type="InterPro" id="IPR027417">
    <property type="entry name" value="P-loop_NTPase"/>
</dbReference>
<dbReference type="InterPro" id="IPR007111">
    <property type="entry name" value="NACHT_NTPase"/>
</dbReference>
<evidence type="ECO:0000313" key="3">
    <source>
        <dbReference type="EMBL" id="QNO46099.1"/>
    </source>
</evidence>
<gene>
    <name evidence="3" type="ORF">FAKCHJAF_00036</name>
    <name evidence="4" type="ORF">JECKPIEH_00007</name>
</gene>
<sequence length="615" mass="70902">MKGQGRTMIAIGVIFIILFSVWILIGDNGRINLWNWIQNIGIFLKMIWDYIYKERAWTIPTLVTIAIAIATSSYFLKKHKPSVSIPYKKSMGDAFEEENSTTLEKEDHQAISTYLDKERKDIFHTIAPGSTTLLVGDIVGSDELFIQLPWANYQSTVRSDELVGYLIQVLSQDNQILVLGEPGQGKTTVLKRVFTIMADHFLQGSSDVVPIYVTLRDVAYSEDESGETLLLWKYLCKKRNAFPLPYKHFISLLRENRIIFLFDGFDEITVGLSQRSINKRISSEIFSQLSILSCRRNFYELYLSTSEIQQKYLEKIELLPLNFTHARQYITAFCNKKGIESEKIIMTILGNQELLDLARRPLLLIMMLDIFTDQQETLEIDWNVAKLYEVYTEKWLKNEAAKPDSALRWHEKTALMEEVAWSIYRAEAPSSYSYGDKLYHATTFTRADLSNYLQPHIIHYQNIPLAQIVDDMCLRTFLIGSHGDYYFFIHKSFQEYYVAKHILRSMQCSAESTAQALQVSTPAEVATFLEAMLGSKHILKHEEGLIVNNLIVAYQQNNGDDLRSLIIREHASYYLARLGAQNAVKFLERAIEEEPNKWVQRGMMVGLGIFWRLGT</sequence>
<proteinExistence type="predicted"/>
<dbReference type="EMBL" id="MT631364">
    <property type="protein sequence ID" value="QNO48868.1"/>
    <property type="molecule type" value="Genomic_DNA"/>
</dbReference>
<dbReference type="PANTHER" id="PTHR46844:SF1">
    <property type="entry name" value="SLR5058 PROTEIN"/>
    <property type="match status" value="1"/>
</dbReference>
<feature type="domain" description="NACHT" evidence="2">
    <location>
        <begin position="174"/>
        <end position="268"/>
    </location>
</feature>